<reference evidence="2" key="1">
    <citation type="submission" date="2023-01" db="EMBL/GenBank/DDBJ databases">
        <title>Genome assembly of the deep-sea coral Lophelia pertusa.</title>
        <authorList>
            <person name="Herrera S."/>
            <person name="Cordes E."/>
        </authorList>
    </citation>
    <scope>NUCLEOTIDE SEQUENCE</scope>
    <source>
        <strain evidence="2">USNM1676648</strain>
        <tissue evidence="2">Polyp</tissue>
    </source>
</reference>
<dbReference type="EMBL" id="MU825396">
    <property type="protein sequence ID" value="KAJ7394552.1"/>
    <property type="molecule type" value="Genomic_DNA"/>
</dbReference>
<accession>A0A9X0A733</accession>
<dbReference type="Proteomes" id="UP001163046">
    <property type="component" value="Unassembled WGS sequence"/>
</dbReference>
<organism evidence="2 3">
    <name type="scientific">Desmophyllum pertusum</name>
    <dbReference type="NCBI Taxonomy" id="174260"/>
    <lineage>
        <taxon>Eukaryota</taxon>
        <taxon>Metazoa</taxon>
        <taxon>Cnidaria</taxon>
        <taxon>Anthozoa</taxon>
        <taxon>Hexacorallia</taxon>
        <taxon>Scleractinia</taxon>
        <taxon>Caryophylliina</taxon>
        <taxon>Caryophylliidae</taxon>
        <taxon>Desmophyllum</taxon>
    </lineage>
</organism>
<protein>
    <submittedName>
        <fullName evidence="2">Uncharacterized protein</fullName>
    </submittedName>
</protein>
<comment type="caution">
    <text evidence="2">The sequence shown here is derived from an EMBL/GenBank/DDBJ whole genome shotgun (WGS) entry which is preliminary data.</text>
</comment>
<name>A0A9X0A733_9CNID</name>
<evidence type="ECO:0000256" key="1">
    <source>
        <dbReference type="SAM" id="MobiDB-lite"/>
    </source>
</evidence>
<evidence type="ECO:0000313" key="3">
    <source>
        <dbReference type="Proteomes" id="UP001163046"/>
    </source>
</evidence>
<keyword evidence="3" id="KW-1185">Reference proteome</keyword>
<evidence type="ECO:0000313" key="2">
    <source>
        <dbReference type="EMBL" id="KAJ7394552.1"/>
    </source>
</evidence>
<sequence length="127" mass="14671">MLLQFFEGGMKSTKREMVDKICECSAKVGISEQQVKKKKRNRPSEFEYWEDESYFPGVPVLPVSGFPYKRTDTTTKKLKQNMTRMSKTTDLTSDSPVKSRPSVQVNPDSDSDEMLSKPVFIPRDNHW</sequence>
<feature type="compositionally biased region" description="Polar residues" evidence="1">
    <location>
        <begin position="80"/>
        <end position="108"/>
    </location>
</feature>
<dbReference type="OrthoDB" id="10643330at2759"/>
<gene>
    <name evidence="2" type="ORF">OS493_000367</name>
</gene>
<dbReference type="AlphaFoldDB" id="A0A9X0A733"/>
<proteinExistence type="predicted"/>
<feature type="region of interest" description="Disordered" evidence="1">
    <location>
        <begin position="78"/>
        <end position="127"/>
    </location>
</feature>